<dbReference type="eggNOG" id="ENOG502ZA8J">
    <property type="taxonomic scope" value="Bacteria"/>
</dbReference>
<protein>
    <submittedName>
        <fullName evidence="1">Uncharacterized protein</fullName>
    </submittedName>
</protein>
<dbReference type="AlphaFoldDB" id="E3DN61"/>
<keyword evidence="2" id="KW-1185">Reference proteome</keyword>
<dbReference type="EMBL" id="CP002175">
    <property type="protein sequence ID" value="ADO76467.1"/>
    <property type="molecule type" value="Genomic_DNA"/>
</dbReference>
<dbReference type="KEGG" id="hpk:Hprae_0310"/>
<evidence type="ECO:0000313" key="2">
    <source>
        <dbReference type="Proteomes" id="UP000006866"/>
    </source>
</evidence>
<evidence type="ECO:0000313" key="1">
    <source>
        <dbReference type="EMBL" id="ADO76467.1"/>
    </source>
</evidence>
<accession>E3DN61</accession>
<name>E3DN61_HALPG</name>
<dbReference type="Proteomes" id="UP000006866">
    <property type="component" value="Chromosome"/>
</dbReference>
<gene>
    <name evidence="1" type="ordered locus">Hprae_0310</name>
</gene>
<organism evidence="1 2">
    <name type="scientific">Halanaerobium praevalens (strain ATCC 33744 / DSM 2228 / GSL)</name>
    <dbReference type="NCBI Taxonomy" id="572479"/>
    <lineage>
        <taxon>Bacteria</taxon>
        <taxon>Bacillati</taxon>
        <taxon>Bacillota</taxon>
        <taxon>Clostridia</taxon>
        <taxon>Halanaerobiales</taxon>
        <taxon>Halanaerobiaceae</taxon>
        <taxon>Halanaerobium</taxon>
    </lineage>
</organism>
<reference evidence="2" key="1">
    <citation type="submission" date="2010-10" db="EMBL/GenBank/DDBJ databases">
        <title>The complete genome of Halanaerobium praevalens DSM 2228.</title>
        <authorList>
            <consortium name="US DOE Joint Genome Institute (JGI-PGF)"/>
            <person name="Lucas S."/>
            <person name="Copeland A."/>
            <person name="Lapidus A."/>
            <person name="Glavina del Rio T."/>
            <person name="Dalin E."/>
            <person name="Tice H."/>
            <person name="Bruce D."/>
            <person name="Goodwin L."/>
            <person name="Pitluck S."/>
            <person name="Kyrpides N."/>
            <person name="Mavromatis K."/>
            <person name="Ivanova N."/>
            <person name="Ovchinnikova G."/>
            <person name="Chertkov O."/>
            <person name="Detter J.C."/>
            <person name="Han C."/>
            <person name="Larimer F."/>
            <person name="Land M."/>
            <person name="Hauser L."/>
            <person name="Markowitz V."/>
            <person name="Cheng J.-F."/>
            <person name="Hugenholtz P."/>
            <person name="Woyke T."/>
            <person name="Wu D."/>
            <person name="Tindall B."/>
            <person name="Pomrenke H.G."/>
            <person name="Brambilla E."/>
            <person name="Klenk H.-P."/>
            <person name="Eisen J.A."/>
        </authorList>
    </citation>
    <scope>NUCLEOTIDE SEQUENCE [LARGE SCALE GENOMIC DNA]</scope>
    <source>
        <strain evidence="2">ATCC 33744 / DSM 2228 / GSL</strain>
    </source>
</reference>
<dbReference type="RefSeq" id="WP_014552500.1">
    <property type="nucleotide sequence ID" value="NC_017455.1"/>
</dbReference>
<dbReference type="OrthoDB" id="2498762at2"/>
<dbReference type="STRING" id="572479.Hprae_0310"/>
<proteinExistence type="predicted"/>
<reference evidence="1 2" key="2">
    <citation type="journal article" date="2011" name="Stand. Genomic Sci.">
        <title>Complete genome sequence of the extremely halophilic Halanaerobium praevalens type strain (GSL).</title>
        <authorList>
            <person name="Ivanova N."/>
            <person name="Sikorski J."/>
            <person name="Chertkov O."/>
            <person name="Nolan M."/>
            <person name="Lucas S."/>
            <person name="Hammon N."/>
            <person name="Deshpande S."/>
            <person name="Cheng J.F."/>
            <person name="Tapia R."/>
            <person name="Han C."/>
            <person name="Goodwin L."/>
            <person name="Pitluck S."/>
            <person name="Huntemann M."/>
            <person name="Liolios K."/>
            <person name="Pagani I."/>
            <person name="Mavromatis K."/>
            <person name="Ovchinikova G."/>
            <person name="Pati A."/>
            <person name="Chen A."/>
            <person name="Palaniappan K."/>
            <person name="Land M."/>
            <person name="Hauser L."/>
            <person name="Brambilla E.M."/>
            <person name="Kannan K.P."/>
            <person name="Rohde M."/>
            <person name="Tindall B.J."/>
            <person name="Goker M."/>
            <person name="Detter J.C."/>
            <person name="Woyke T."/>
            <person name="Bristow J."/>
            <person name="Eisen J.A."/>
            <person name="Markowitz V."/>
            <person name="Hugenholtz P."/>
            <person name="Kyrpides N.C."/>
            <person name="Klenk H.P."/>
            <person name="Lapidus A."/>
        </authorList>
    </citation>
    <scope>NUCLEOTIDE SEQUENCE [LARGE SCALE GENOMIC DNA]</scope>
    <source>
        <strain evidence="2">ATCC 33744 / DSM 2228 / GSL</strain>
    </source>
</reference>
<sequence length="496" mass="58862">MERANIGLNERLKKTKAIAELGQGMDTGSLRDYAHQIALYLLLKVFKREINNNNQRSRSDLIQMTIEILKEMELQIKLEEVARLVDGVLYAGDPKKQSYFKFKLYDQKSQSFKDFKYRYLIPDREYSKWEQGGKTIYRLSDISQEIIFITREILQEFGFDLEQFYTLQLIKNGNFKEAKGSVSNLIARVQNLIKKEKDWREDILRNPGLIFSAYKERRRKTEAQVREQFAEEKKVFSDIFIWQERLNNFETAAKKEGELLFKELERARELHDLLADLTVSNLALEFRLRRESPELFWQTSQLSFKKDFWQNTIVKSGLAKIDDLEKILKPLFSPQQDFIFPLDWAWSEQQLYRELAEEQTDIEPIEIEAAPKRQIDWELVVELWQDVFKQLLVKGEFNLIQLNHLSLAEKEKWLSQKINLELFMMFIVTKLELKVKKDYKVLDERLILFNKLIELKPKLANLAGRQISAELVDAKQRVNLLDQFVISAYKIYLEAD</sequence>
<dbReference type="HOGENOM" id="CLU_545973_0_0_9"/>
<dbReference type="PATRIC" id="fig|572479.3.peg.313"/>